<dbReference type="SUPFAM" id="SSF75169">
    <property type="entry name" value="DsrEFH-like"/>
    <property type="match status" value="1"/>
</dbReference>
<dbReference type="Proteomes" id="UP000305526">
    <property type="component" value="Unassembled WGS sequence"/>
</dbReference>
<dbReference type="Proteomes" id="UP000294619">
    <property type="component" value="Unassembled WGS sequence"/>
</dbReference>
<evidence type="ECO:0000313" key="1">
    <source>
        <dbReference type="EMBL" id="TCV88789.1"/>
    </source>
</evidence>
<gene>
    <name evidence="1" type="ORF">EDC16_103143</name>
    <name evidence="2" type="ORF">FHQ21_08715</name>
</gene>
<dbReference type="GO" id="GO:0002143">
    <property type="term" value="P:tRNA wobble position uridine thiolation"/>
    <property type="evidence" value="ECO:0007669"/>
    <property type="project" value="InterPro"/>
</dbReference>
<evidence type="ECO:0000313" key="2">
    <source>
        <dbReference type="EMBL" id="TNG90769.1"/>
    </source>
</evidence>
<keyword evidence="4" id="KW-1185">Reference proteome</keyword>
<protein>
    <submittedName>
        <fullName evidence="1">tRNA 2-thiouridine synthesizing protein B</fullName>
    </submittedName>
</protein>
<dbReference type="Pfam" id="PF04077">
    <property type="entry name" value="DsrH"/>
    <property type="match status" value="1"/>
</dbReference>
<dbReference type="Gene3D" id="3.40.1260.10">
    <property type="entry name" value="DsrEFH-like"/>
    <property type="match status" value="1"/>
</dbReference>
<dbReference type="EMBL" id="SMCP01000003">
    <property type="protein sequence ID" value="TCV88789.1"/>
    <property type="molecule type" value="Genomic_DNA"/>
</dbReference>
<organism evidence="1 3">
    <name type="scientific">Testudinibacter aquarius</name>
    <dbReference type="NCBI Taxonomy" id="1524974"/>
    <lineage>
        <taxon>Bacteria</taxon>
        <taxon>Pseudomonadati</taxon>
        <taxon>Pseudomonadota</taxon>
        <taxon>Gammaproteobacteria</taxon>
        <taxon>Pasteurellales</taxon>
        <taxon>Pasteurellaceae</taxon>
        <taxon>Testudinibacter</taxon>
    </lineage>
</organism>
<dbReference type="InterPro" id="IPR007215">
    <property type="entry name" value="Sulphur_relay_TusB/DsrH"/>
</dbReference>
<dbReference type="AlphaFoldDB" id="A0A4V2W2N5"/>
<proteinExistence type="predicted"/>
<name>A0A4V2W2N5_9PAST</name>
<dbReference type="EMBL" id="VDGV01000078">
    <property type="protein sequence ID" value="TNG90769.1"/>
    <property type="molecule type" value="Genomic_DNA"/>
</dbReference>
<accession>A0A4V2W2N5</accession>
<dbReference type="InterPro" id="IPR027396">
    <property type="entry name" value="DsrEFH-like"/>
</dbReference>
<evidence type="ECO:0000313" key="3">
    <source>
        <dbReference type="Proteomes" id="UP000294619"/>
    </source>
</evidence>
<evidence type="ECO:0000313" key="4">
    <source>
        <dbReference type="Proteomes" id="UP000305526"/>
    </source>
</evidence>
<reference evidence="2 4" key="2">
    <citation type="submission" date="2019-05" db="EMBL/GenBank/DDBJ databases">
        <title>Pasteurellaceae isolates from reptiles.</title>
        <authorList>
            <person name="Bojesen A.M."/>
            <person name="Lund E."/>
        </authorList>
    </citation>
    <scope>NUCLEOTIDE SEQUENCE [LARGE SCALE GENOMIC DNA]</scope>
    <source>
        <strain evidence="2 4">ELNT2x</strain>
    </source>
</reference>
<comment type="caution">
    <text evidence="1">The sequence shown here is derived from an EMBL/GenBank/DDBJ whole genome shotgun (WGS) entry which is preliminary data.</text>
</comment>
<dbReference type="RefSeq" id="WP_132965719.1">
    <property type="nucleotide sequence ID" value="NZ_LEKL01000026.1"/>
</dbReference>
<dbReference type="GO" id="GO:0005737">
    <property type="term" value="C:cytoplasm"/>
    <property type="evidence" value="ECO:0007669"/>
    <property type="project" value="InterPro"/>
</dbReference>
<reference evidence="1 3" key="1">
    <citation type="submission" date="2019-03" db="EMBL/GenBank/DDBJ databases">
        <title>Genomic Encyclopedia of Type Strains, Phase IV (KMG-IV): sequencing the most valuable type-strain genomes for metagenomic binning, comparative biology and taxonomic classification.</title>
        <authorList>
            <person name="Goeker M."/>
        </authorList>
    </citation>
    <scope>NUCLEOTIDE SEQUENCE [LARGE SCALE GENOMIC DNA]</scope>
    <source>
        <strain evidence="1 3">DSM 28140</strain>
    </source>
</reference>
<sequence>MLYTFAHASYDLHLFEQYAQSASCNDALLFWQDGVWALFKHASVLADCKADLYVLQQDLEARNLCLTQLAPNLSVKALNLSDWVVLTERYTPQFTR</sequence>